<dbReference type="Proteomes" id="UP000027982">
    <property type="component" value="Chromosome"/>
</dbReference>
<dbReference type="KEGG" id="fgi:OP10G_2507"/>
<evidence type="ECO:0000256" key="2">
    <source>
        <dbReference type="ARBA" id="ARBA00006542"/>
    </source>
</evidence>
<dbReference type="STRING" id="661478.OP10G_2507"/>
<dbReference type="InterPro" id="IPR011051">
    <property type="entry name" value="RmlC_Cupin_sf"/>
</dbReference>
<accession>A0A068NSX3</accession>
<dbReference type="GO" id="GO:0006096">
    <property type="term" value="P:glycolytic process"/>
    <property type="evidence" value="ECO:0007669"/>
    <property type="project" value="UniProtKB-UniPathway"/>
</dbReference>
<dbReference type="GO" id="GO:0004347">
    <property type="term" value="F:glucose-6-phosphate isomerase activity"/>
    <property type="evidence" value="ECO:0007669"/>
    <property type="project" value="UniProtKB-EC"/>
</dbReference>
<dbReference type="GO" id="GO:0006094">
    <property type="term" value="P:gluconeogenesis"/>
    <property type="evidence" value="ECO:0007669"/>
    <property type="project" value="UniProtKB-KW"/>
</dbReference>
<comment type="similarity">
    <text evidence="2">Belongs to the archaeal-type GPI family.</text>
</comment>
<dbReference type="HOGENOM" id="CLU_105797_0_0_0"/>
<gene>
    <name evidence="8" type="ORF">OP10G_2507</name>
</gene>
<dbReference type="Gene3D" id="2.60.120.10">
    <property type="entry name" value="Jelly Rolls"/>
    <property type="match status" value="1"/>
</dbReference>
<organism evidence="8 9">
    <name type="scientific">Fimbriimonas ginsengisoli Gsoil 348</name>
    <dbReference type="NCBI Taxonomy" id="661478"/>
    <lineage>
        <taxon>Bacteria</taxon>
        <taxon>Bacillati</taxon>
        <taxon>Armatimonadota</taxon>
        <taxon>Fimbriimonadia</taxon>
        <taxon>Fimbriimonadales</taxon>
        <taxon>Fimbriimonadaceae</taxon>
        <taxon>Fimbriimonas</taxon>
    </lineage>
</organism>
<proteinExistence type="inferred from homology"/>
<dbReference type="InterPro" id="IPR010551">
    <property type="entry name" value="G6P_isomerase_prok"/>
</dbReference>
<evidence type="ECO:0000256" key="1">
    <source>
        <dbReference type="ARBA" id="ARBA00004926"/>
    </source>
</evidence>
<dbReference type="InterPro" id="IPR014710">
    <property type="entry name" value="RmlC-like_jellyroll"/>
</dbReference>
<reference evidence="8 9" key="1">
    <citation type="journal article" date="2014" name="PLoS ONE">
        <title>The first complete genome sequence of the class fimbriimonadia in the phylum armatimonadetes.</title>
        <authorList>
            <person name="Hu Z.Y."/>
            <person name="Wang Y.Z."/>
            <person name="Im W.T."/>
            <person name="Wang S.Y."/>
            <person name="Zhao G.P."/>
            <person name="Zheng H.J."/>
            <person name="Quan Z.X."/>
        </authorList>
    </citation>
    <scope>NUCLEOTIDE SEQUENCE [LARGE SCALE GENOMIC DNA]</scope>
    <source>
        <strain evidence="8">Gsoil 348</strain>
    </source>
</reference>
<comment type="pathway">
    <text evidence="1">Carbohydrate degradation; glycolysis; D-glyceraldehyde 3-phosphate and glycerone phosphate from D-glucose: step 2/4.</text>
</comment>
<dbReference type="Pfam" id="PF06560">
    <property type="entry name" value="GPI"/>
    <property type="match status" value="1"/>
</dbReference>
<protein>
    <recommendedName>
        <fullName evidence="3">glucose-6-phosphate isomerase</fullName>
        <ecNumber evidence="3">5.3.1.9</ecNumber>
    </recommendedName>
</protein>
<keyword evidence="4" id="KW-0312">Gluconeogenesis</keyword>
<evidence type="ECO:0000313" key="8">
    <source>
        <dbReference type="EMBL" id="AIE85875.1"/>
    </source>
</evidence>
<dbReference type="EMBL" id="CP007139">
    <property type="protein sequence ID" value="AIE85875.1"/>
    <property type="molecule type" value="Genomic_DNA"/>
</dbReference>
<keyword evidence="9" id="KW-1185">Reference proteome</keyword>
<feature type="domain" description="Glucose-6-phosphate isomerase prokaryote" evidence="7">
    <location>
        <begin position="22"/>
        <end position="160"/>
    </location>
</feature>
<dbReference type="RefSeq" id="WP_025225565.1">
    <property type="nucleotide sequence ID" value="NZ_CP007139.1"/>
</dbReference>
<dbReference type="SUPFAM" id="SSF51182">
    <property type="entry name" value="RmlC-like cupins"/>
    <property type="match status" value="1"/>
</dbReference>
<name>A0A068NSX3_FIMGI</name>
<evidence type="ECO:0000256" key="4">
    <source>
        <dbReference type="ARBA" id="ARBA00022432"/>
    </source>
</evidence>
<dbReference type="AlphaFoldDB" id="A0A068NSX3"/>
<evidence type="ECO:0000259" key="7">
    <source>
        <dbReference type="Pfam" id="PF06560"/>
    </source>
</evidence>
<comment type="catalytic activity">
    <reaction evidence="6">
        <text>alpha-D-glucose 6-phosphate = beta-D-fructose 6-phosphate</text>
        <dbReference type="Rhea" id="RHEA:11816"/>
        <dbReference type="ChEBI" id="CHEBI:57634"/>
        <dbReference type="ChEBI" id="CHEBI:58225"/>
        <dbReference type="EC" id="5.3.1.9"/>
    </reaction>
</comment>
<evidence type="ECO:0000256" key="3">
    <source>
        <dbReference type="ARBA" id="ARBA00011952"/>
    </source>
</evidence>
<dbReference type="CDD" id="cd02218">
    <property type="entry name" value="cupin_PGI"/>
    <property type="match status" value="1"/>
</dbReference>
<dbReference type="OrthoDB" id="5592106at2"/>
<evidence type="ECO:0000313" key="9">
    <source>
        <dbReference type="Proteomes" id="UP000027982"/>
    </source>
</evidence>
<keyword evidence="8" id="KW-0413">Isomerase</keyword>
<evidence type="ECO:0000256" key="6">
    <source>
        <dbReference type="ARBA" id="ARBA00029321"/>
    </source>
</evidence>
<evidence type="ECO:0000256" key="5">
    <source>
        <dbReference type="ARBA" id="ARBA00023152"/>
    </source>
</evidence>
<dbReference type="eggNOG" id="COG2140">
    <property type="taxonomic scope" value="Bacteria"/>
</dbReference>
<sequence length="169" mass="18708">MPIFTDLASGLLRGEQVAETRRTVGDLAGYWADETAAQACADELLYTTQTWFPIEDGTEGAVLWGNTTLMPGRVGEERFMTRGHWHVKRDRGELVVTVSGKGLLVLMDEDRNATSEELTPGSTHWIDGRYAHRTVNTGDEPLVFLCAWPADCGHEYDAILSDGFSMKVT</sequence>
<dbReference type="UniPathway" id="UPA00109">
    <property type="reaction ID" value="UER00181"/>
</dbReference>
<keyword evidence="5" id="KW-0324">Glycolysis</keyword>
<dbReference type="EC" id="5.3.1.9" evidence="3"/>
<dbReference type="GO" id="GO:0005737">
    <property type="term" value="C:cytoplasm"/>
    <property type="evidence" value="ECO:0007669"/>
    <property type="project" value="InterPro"/>
</dbReference>